<proteinExistence type="predicted"/>
<organism evidence="2 3">
    <name type="scientific">Candidatus Faecalibacterium faecipullorum</name>
    <dbReference type="NCBI Taxonomy" id="2838578"/>
    <lineage>
        <taxon>Bacteria</taxon>
        <taxon>Bacillati</taxon>
        <taxon>Bacillota</taxon>
        <taxon>Clostridia</taxon>
        <taxon>Eubacteriales</taxon>
        <taxon>Oscillospiraceae</taxon>
        <taxon>Faecalibacterium</taxon>
    </lineage>
</organism>
<name>A0A9D2MF09_9FIRM</name>
<accession>A0A9D2MF09</accession>
<reference evidence="2" key="2">
    <citation type="submission" date="2021-04" db="EMBL/GenBank/DDBJ databases">
        <authorList>
            <person name="Gilroy R."/>
        </authorList>
    </citation>
    <scope>NUCLEOTIDE SEQUENCE</scope>
    <source>
        <strain evidence="2">ChiHjej9B8-13557</strain>
    </source>
</reference>
<dbReference type="GO" id="GO:0005737">
    <property type="term" value="C:cytoplasm"/>
    <property type="evidence" value="ECO:0007669"/>
    <property type="project" value="InterPro"/>
</dbReference>
<dbReference type="InterPro" id="IPR016061">
    <property type="entry name" value="Pro-tRNA_ligase_II_C"/>
</dbReference>
<comment type="caution">
    <text evidence="2">The sequence shown here is derived from an EMBL/GenBank/DDBJ whole genome shotgun (WGS) entry which is preliminary data.</text>
</comment>
<dbReference type="InterPro" id="IPR017449">
    <property type="entry name" value="Pro-tRNA_synth_II"/>
</dbReference>
<dbReference type="Pfam" id="PF09180">
    <property type="entry name" value="ProRS-C_1"/>
    <property type="match status" value="1"/>
</dbReference>
<dbReference type="GO" id="GO:0005524">
    <property type="term" value="F:ATP binding"/>
    <property type="evidence" value="ECO:0007669"/>
    <property type="project" value="InterPro"/>
</dbReference>
<reference evidence="2" key="1">
    <citation type="journal article" date="2021" name="PeerJ">
        <title>Extensive microbial diversity within the chicken gut microbiome revealed by metagenomics and culture.</title>
        <authorList>
            <person name="Gilroy R."/>
            <person name="Ravi A."/>
            <person name="Getino M."/>
            <person name="Pursley I."/>
            <person name="Horton D.L."/>
            <person name="Alikhan N.F."/>
            <person name="Baker D."/>
            <person name="Gharbi K."/>
            <person name="Hall N."/>
            <person name="Watson M."/>
            <person name="Adriaenssens E.M."/>
            <person name="Foster-Nyarko E."/>
            <person name="Jarju S."/>
            <person name="Secka A."/>
            <person name="Antonio M."/>
            <person name="Oren A."/>
            <person name="Chaudhuri R.R."/>
            <person name="La Ragione R."/>
            <person name="Hildebrand F."/>
            <person name="Pallen M.J."/>
        </authorList>
    </citation>
    <scope>NUCLEOTIDE SEQUENCE</scope>
    <source>
        <strain evidence="2">ChiHjej9B8-13557</strain>
    </source>
</reference>
<dbReference type="Proteomes" id="UP000824211">
    <property type="component" value="Unassembled WGS sequence"/>
</dbReference>
<dbReference type="GO" id="GO:0004827">
    <property type="term" value="F:proline-tRNA ligase activity"/>
    <property type="evidence" value="ECO:0007669"/>
    <property type="project" value="InterPro"/>
</dbReference>
<feature type="non-terminal residue" evidence="2">
    <location>
        <position position="1"/>
    </location>
</feature>
<feature type="domain" description="Proline-tRNA ligase class II C-terminal" evidence="1">
    <location>
        <begin position="1"/>
        <end position="39"/>
    </location>
</feature>
<protein>
    <recommendedName>
        <fullName evidence="1">Proline-tRNA ligase class II C-terminal domain-containing protein</fullName>
    </recommendedName>
</protein>
<dbReference type="GO" id="GO:0006433">
    <property type="term" value="P:prolyl-tRNA aminoacylation"/>
    <property type="evidence" value="ECO:0007669"/>
    <property type="project" value="InterPro"/>
</dbReference>
<dbReference type="Gene3D" id="3.30.110.30">
    <property type="entry name" value="C-terminal domain of ProRS"/>
    <property type="match status" value="1"/>
</dbReference>
<evidence type="ECO:0000313" key="3">
    <source>
        <dbReference type="Proteomes" id="UP000824211"/>
    </source>
</evidence>
<evidence type="ECO:0000259" key="1">
    <source>
        <dbReference type="Pfam" id="PF09180"/>
    </source>
</evidence>
<sequence length="39" mass="4353">KEEAGLSSRCMPFEQEQLSDVCPICGKPAKTMVYWGVAY</sequence>
<evidence type="ECO:0000313" key="2">
    <source>
        <dbReference type="EMBL" id="HJB59492.1"/>
    </source>
</evidence>
<dbReference type="AlphaFoldDB" id="A0A9D2MF09"/>
<dbReference type="SUPFAM" id="SSF64586">
    <property type="entry name" value="C-terminal domain of ProRS"/>
    <property type="match status" value="1"/>
</dbReference>
<dbReference type="EMBL" id="DWXX01000135">
    <property type="protein sequence ID" value="HJB59492.1"/>
    <property type="molecule type" value="Genomic_DNA"/>
</dbReference>
<gene>
    <name evidence="2" type="ORF">H9771_07565</name>
</gene>